<dbReference type="PANTHER" id="PTHR30038:SF8">
    <property type="entry name" value="ALDEHYDE FERREDOXIN OXIDOREDUCTASE"/>
    <property type="match status" value="1"/>
</dbReference>
<gene>
    <name evidence="2" type="primary">aor</name>
    <name evidence="2" type="ORF">EIOBDEGA_00023</name>
</gene>
<dbReference type="Gene3D" id="1.10.569.10">
    <property type="entry name" value="Aldehyde Ferredoxin Oxidoreductase Protein, subunit A, domain 2"/>
    <property type="match status" value="1"/>
</dbReference>
<dbReference type="GO" id="GO:0009055">
    <property type="term" value="F:electron transfer activity"/>
    <property type="evidence" value="ECO:0007669"/>
    <property type="project" value="InterPro"/>
</dbReference>
<reference evidence="2" key="1">
    <citation type="submission" date="2020-06" db="EMBL/GenBank/DDBJ databases">
        <title>Unique genomic features of the anaerobic methanotrophic archaea.</title>
        <authorList>
            <person name="Chadwick G.L."/>
            <person name="Skennerton C.T."/>
            <person name="Laso-Perez R."/>
            <person name="Leu A.O."/>
            <person name="Speth D.R."/>
            <person name="Yu H."/>
            <person name="Morgan-Lang C."/>
            <person name="Hatzenpichler R."/>
            <person name="Goudeau D."/>
            <person name="Malmstrom R."/>
            <person name="Brazelton W.J."/>
            <person name="Woyke T."/>
            <person name="Hallam S.J."/>
            <person name="Tyson G.W."/>
            <person name="Wegener G."/>
            <person name="Boetius A."/>
            <person name="Orphan V."/>
        </authorList>
    </citation>
    <scope>NUCLEOTIDE SEQUENCE</scope>
</reference>
<sequence length="269" mass="30305">MICYDYEPIYALGSMLGGSDADDFLKLMDQIDVWGIDVMSTGVILAWATEAQEKGIISDTETMGIKLDWGNYAAYIDAVRLIIEQPNEFYKALARGVLHAASMYGGEDYALAFGGNEMPRYHTGPGAHIGALIGARHSHLDNAGYSVDQNILSEKQISPEELVETLLAEERWRQTLSSLVICFFARGIYQPDTICKSLHSADFNLTPVDLYRIGEEIHREKYRFKIREGFSLENLRLPGRIFETQSPVGKLDEEFIRRAIRICQEKVAL</sequence>
<dbReference type="EC" id="1.2.7.5" evidence="2"/>
<accession>A0A7G9YFF1</accession>
<dbReference type="GO" id="GO:0051536">
    <property type="term" value="F:iron-sulfur cluster binding"/>
    <property type="evidence" value="ECO:0007669"/>
    <property type="project" value="InterPro"/>
</dbReference>
<name>A0A7G9YFF1_9EURY</name>
<feature type="domain" description="Aldehyde ferredoxin oxidoreductase C-terminal" evidence="1">
    <location>
        <begin position="5"/>
        <end position="255"/>
    </location>
</feature>
<dbReference type="InterPro" id="IPR013984">
    <property type="entry name" value="Ald_Fedxn_OxRdtase_dom2"/>
</dbReference>
<dbReference type="GO" id="GO:0033726">
    <property type="term" value="F:aldehyde ferredoxin oxidoreductase activity"/>
    <property type="evidence" value="ECO:0007669"/>
    <property type="project" value="UniProtKB-EC"/>
</dbReference>
<dbReference type="PANTHER" id="PTHR30038">
    <property type="entry name" value="ALDEHYDE FERREDOXIN OXIDOREDUCTASE"/>
    <property type="match status" value="1"/>
</dbReference>
<keyword evidence="2" id="KW-0560">Oxidoreductase</keyword>
<dbReference type="SUPFAM" id="SSF48310">
    <property type="entry name" value="Aldehyde ferredoxin oxidoreductase, C-terminal domains"/>
    <property type="match status" value="1"/>
</dbReference>
<evidence type="ECO:0000313" key="2">
    <source>
        <dbReference type="EMBL" id="QNO46735.1"/>
    </source>
</evidence>
<organism evidence="2">
    <name type="scientific">Candidatus Methanogaster sp. ANME-2c ERB4</name>
    <dbReference type="NCBI Taxonomy" id="2759911"/>
    <lineage>
        <taxon>Archaea</taxon>
        <taxon>Methanobacteriati</taxon>
        <taxon>Methanobacteriota</taxon>
        <taxon>Stenosarchaea group</taxon>
        <taxon>Methanomicrobia</taxon>
        <taxon>Methanosarcinales</taxon>
        <taxon>ANME-2 cluster</taxon>
        <taxon>Candidatus Methanogasteraceae</taxon>
        <taxon>Candidatus Methanogaster</taxon>
    </lineage>
</organism>
<dbReference type="AlphaFoldDB" id="A0A7G9YFF1"/>
<dbReference type="InterPro" id="IPR001203">
    <property type="entry name" value="OxRdtase_Ald_Fedxn_C"/>
</dbReference>
<protein>
    <submittedName>
        <fullName evidence="2">Tungsten-containing aldehyde ferredoxin oxidoreductase</fullName>
        <ecNumber evidence="2">1.2.7.5</ecNumber>
    </submittedName>
</protein>
<dbReference type="Pfam" id="PF01314">
    <property type="entry name" value="AFOR_C"/>
    <property type="match status" value="1"/>
</dbReference>
<dbReference type="InterPro" id="IPR036021">
    <property type="entry name" value="Tungsten_al_ferr_oxy-like_C"/>
</dbReference>
<dbReference type="InterPro" id="IPR051919">
    <property type="entry name" value="W-dependent_AOR"/>
</dbReference>
<proteinExistence type="predicted"/>
<dbReference type="EMBL" id="MT631216">
    <property type="protein sequence ID" value="QNO46735.1"/>
    <property type="molecule type" value="Genomic_DNA"/>
</dbReference>
<evidence type="ECO:0000259" key="1">
    <source>
        <dbReference type="Pfam" id="PF01314"/>
    </source>
</evidence>